<keyword evidence="14" id="KW-1185">Reference proteome</keyword>
<dbReference type="PROSITE" id="PS51843">
    <property type="entry name" value="NR_LBD"/>
    <property type="match status" value="1"/>
</dbReference>
<dbReference type="GO" id="GO:0000978">
    <property type="term" value="F:RNA polymerase II cis-regulatory region sequence-specific DNA binding"/>
    <property type="evidence" value="ECO:0007669"/>
    <property type="project" value="TreeGrafter"/>
</dbReference>
<dbReference type="InterPro" id="IPR001723">
    <property type="entry name" value="Nuclear_hrmn_rcpt"/>
</dbReference>
<dbReference type="GO" id="GO:0000122">
    <property type="term" value="P:negative regulation of transcription by RNA polymerase II"/>
    <property type="evidence" value="ECO:0007669"/>
    <property type="project" value="TreeGrafter"/>
</dbReference>
<dbReference type="AlphaFoldDB" id="A0A2G8LH42"/>
<dbReference type="Pfam" id="PF00104">
    <property type="entry name" value="Hormone_recep"/>
    <property type="match status" value="1"/>
</dbReference>
<dbReference type="InterPro" id="IPR050234">
    <property type="entry name" value="Nuclear_hormone_rcpt_NR1"/>
</dbReference>
<evidence type="ECO:0000256" key="6">
    <source>
        <dbReference type="ARBA" id="ARBA00023125"/>
    </source>
</evidence>
<keyword evidence="9" id="KW-0539">Nucleus</keyword>
<dbReference type="InterPro" id="IPR035500">
    <property type="entry name" value="NHR-like_dom_sf"/>
</dbReference>
<dbReference type="PRINTS" id="PR00546">
    <property type="entry name" value="THYROIDHORMR"/>
</dbReference>
<keyword evidence="3" id="KW-0863">Zinc-finger</keyword>
<dbReference type="CDD" id="cd06929">
    <property type="entry name" value="NR_LBD_F1"/>
    <property type="match status" value="1"/>
</dbReference>
<dbReference type="InterPro" id="IPR013088">
    <property type="entry name" value="Znf_NHR/GATA"/>
</dbReference>
<dbReference type="PANTHER" id="PTHR24082:SF473">
    <property type="entry name" value="ECDYSONE-INDUCED PROTEIN 75B, ISOFORM B"/>
    <property type="match status" value="1"/>
</dbReference>
<dbReference type="GO" id="GO:0030154">
    <property type="term" value="P:cell differentiation"/>
    <property type="evidence" value="ECO:0007669"/>
    <property type="project" value="TreeGrafter"/>
</dbReference>
<dbReference type="Gene3D" id="1.10.565.10">
    <property type="entry name" value="Retinoid X Receptor"/>
    <property type="match status" value="1"/>
</dbReference>
<dbReference type="PROSITE" id="PS51030">
    <property type="entry name" value="NUCLEAR_REC_DBD_2"/>
    <property type="match status" value="1"/>
</dbReference>
<name>A0A2G8LH42_STIJA</name>
<evidence type="ECO:0000259" key="12">
    <source>
        <dbReference type="PROSITE" id="PS51843"/>
    </source>
</evidence>
<feature type="compositionally biased region" description="Polar residues" evidence="10">
    <location>
        <begin position="157"/>
        <end position="169"/>
    </location>
</feature>
<dbReference type="SMART" id="SM00430">
    <property type="entry name" value="HOLI"/>
    <property type="match status" value="1"/>
</dbReference>
<dbReference type="Gene3D" id="3.30.50.10">
    <property type="entry name" value="Erythroid Transcription Factor GATA-1, subunit A"/>
    <property type="match status" value="1"/>
</dbReference>
<dbReference type="Pfam" id="PF00105">
    <property type="entry name" value="zf-C4"/>
    <property type="match status" value="1"/>
</dbReference>
<dbReference type="GO" id="GO:0004879">
    <property type="term" value="F:nuclear receptor activity"/>
    <property type="evidence" value="ECO:0007669"/>
    <property type="project" value="InterPro"/>
</dbReference>
<evidence type="ECO:0000256" key="2">
    <source>
        <dbReference type="ARBA" id="ARBA00022723"/>
    </source>
</evidence>
<evidence type="ECO:0000256" key="3">
    <source>
        <dbReference type="ARBA" id="ARBA00022771"/>
    </source>
</evidence>
<evidence type="ECO:0000259" key="11">
    <source>
        <dbReference type="PROSITE" id="PS51030"/>
    </source>
</evidence>
<protein>
    <submittedName>
        <fullName evidence="13">Putative nuclear receptor subfamily 1 group D member 1</fullName>
    </submittedName>
</protein>
<evidence type="ECO:0000256" key="4">
    <source>
        <dbReference type="ARBA" id="ARBA00022833"/>
    </source>
</evidence>
<dbReference type="OrthoDB" id="7634782at2759"/>
<evidence type="ECO:0000256" key="1">
    <source>
        <dbReference type="ARBA" id="ARBA00008092"/>
    </source>
</evidence>
<dbReference type="Proteomes" id="UP000230750">
    <property type="component" value="Unassembled WGS sequence"/>
</dbReference>
<evidence type="ECO:0000313" key="13">
    <source>
        <dbReference type="EMBL" id="PIK59565.1"/>
    </source>
</evidence>
<feature type="domain" description="Nuclear receptor" evidence="11">
    <location>
        <begin position="1"/>
        <end position="93"/>
    </location>
</feature>
<comment type="caution">
    <text evidence="13">The sequence shown here is derived from an EMBL/GenBank/DDBJ whole genome shotgun (WGS) entry which is preliminary data.</text>
</comment>
<evidence type="ECO:0000256" key="8">
    <source>
        <dbReference type="ARBA" id="ARBA00023170"/>
    </source>
</evidence>
<keyword evidence="5" id="KW-0805">Transcription regulation</keyword>
<keyword evidence="2" id="KW-0479">Metal-binding</keyword>
<dbReference type="InterPro" id="IPR001728">
    <property type="entry name" value="ThyrH_rcpt"/>
</dbReference>
<feature type="region of interest" description="Disordered" evidence="10">
    <location>
        <begin position="156"/>
        <end position="178"/>
    </location>
</feature>
<evidence type="ECO:0000256" key="5">
    <source>
        <dbReference type="ARBA" id="ARBA00023015"/>
    </source>
</evidence>
<dbReference type="SMART" id="SM00399">
    <property type="entry name" value="ZnF_C4"/>
    <property type="match status" value="1"/>
</dbReference>
<accession>A0A2G8LH42</accession>
<dbReference type="EMBL" id="MRZV01000079">
    <property type="protein sequence ID" value="PIK59565.1"/>
    <property type="molecule type" value="Genomic_DNA"/>
</dbReference>
<dbReference type="STRING" id="307972.A0A2G8LH42"/>
<keyword evidence="6" id="KW-0238">DNA-binding</keyword>
<comment type="similarity">
    <text evidence="1">Belongs to the nuclear hormone receptor family. NR1 subfamily.</text>
</comment>
<feature type="domain" description="NR LBD" evidence="12">
    <location>
        <begin position="129"/>
        <end position="369"/>
    </location>
</feature>
<dbReference type="PANTHER" id="PTHR24082">
    <property type="entry name" value="NUCLEAR HORMONE RECEPTOR"/>
    <property type="match status" value="1"/>
</dbReference>
<organism evidence="13 14">
    <name type="scientific">Stichopus japonicus</name>
    <name type="common">Sea cucumber</name>
    <dbReference type="NCBI Taxonomy" id="307972"/>
    <lineage>
        <taxon>Eukaryota</taxon>
        <taxon>Metazoa</taxon>
        <taxon>Echinodermata</taxon>
        <taxon>Eleutherozoa</taxon>
        <taxon>Echinozoa</taxon>
        <taxon>Holothuroidea</taxon>
        <taxon>Aspidochirotacea</taxon>
        <taxon>Aspidochirotida</taxon>
        <taxon>Stichopodidae</taxon>
        <taxon>Apostichopus</taxon>
    </lineage>
</organism>
<dbReference type="PRINTS" id="PR00398">
    <property type="entry name" value="STRDHORMONER"/>
</dbReference>
<gene>
    <name evidence="13" type="ORF">BSL78_03483</name>
</gene>
<proteinExistence type="inferred from homology"/>
<feature type="region of interest" description="Disordered" evidence="10">
    <location>
        <begin position="100"/>
        <end position="123"/>
    </location>
</feature>
<sequence length="369" mass="41498">MIICGQILTGVHNDRIHHSLPDMRRPSLRFHYGVHACEGCKGFFRRSIQHNVKYRECAKGDECLVMRINRNRCQYCRLKKCLPLGMSKDAVRLGRCPKKCKPKGTRVPTSPKSPTSSASSKMEDDLQMKMEHLILSIHDAQKKTVWDKSITEKVSERSTNSNSVGSSEATADHRAKRKPEPSEVKLGFILDIIENNLTASVTQIISFAKLIPGFLTLDKDDQINLLKGSSLEILLVRLSQFSIMSSDHVAALERCQQILQKSLEEKADPILEITSEVVDFALKFRTLNLSACEVALFTAILLFSSDHSGVKYPRDVETIQLSIIQALQARVSVNHPNDPSIFPRLMTKIPDIRQFSVLNSDKILTTAQM</sequence>
<keyword evidence="4" id="KW-0862">Zinc</keyword>
<dbReference type="GO" id="GO:0009755">
    <property type="term" value="P:hormone-mediated signaling pathway"/>
    <property type="evidence" value="ECO:0007669"/>
    <property type="project" value="TreeGrafter"/>
</dbReference>
<reference evidence="13 14" key="1">
    <citation type="journal article" date="2017" name="PLoS Biol.">
        <title>The sea cucumber genome provides insights into morphological evolution and visceral regeneration.</title>
        <authorList>
            <person name="Zhang X."/>
            <person name="Sun L."/>
            <person name="Yuan J."/>
            <person name="Sun Y."/>
            <person name="Gao Y."/>
            <person name="Zhang L."/>
            <person name="Li S."/>
            <person name="Dai H."/>
            <person name="Hamel J.F."/>
            <person name="Liu C."/>
            <person name="Yu Y."/>
            <person name="Liu S."/>
            <person name="Lin W."/>
            <person name="Guo K."/>
            <person name="Jin S."/>
            <person name="Xu P."/>
            <person name="Storey K.B."/>
            <person name="Huan P."/>
            <person name="Zhang T."/>
            <person name="Zhou Y."/>
            <person name="Zhang J."/>
            <person name="Lin C."/>
            <person name="Li X."/>
            <person name="Xing L."/>
            <person name="Huo D."/>
            <person name="Sun M."/>
            <person name="Wang L."/>
            <person name="Mercier A."/>
            <person name="Li F."/>
            <person name="Yang H."/>
            <person name="Xiang J."/>
        </authorList>
    </citation>
    <scope>NUCLEOTIDE SEQUENCE [LARGE SCALE GENOMIC DNA]</scope>
    <source>
        <strain evidence="13">Shaxun</strain>
        <tissue evidence="13">Muscle</tissue>
    </source>
</reference>
<feature type="compositionally biased region" description="Low complexity" evidence="10">
    <location>
        <begin position="108"/>
        <end position="120"/>
    </location>
</feature>
<dbReference type="InterPro" id="IPR001628">
    <property type="entry name" value="Znf_hrmn_rcpt"/>
</dbReference>
<evidence type="ECO:0000256" key="10">
    <source>
        <dbReference type="SAM" id="MobiDB-lite"/>
    </source>
</evidence>
<dbReference type="PRINTS" id="PR00047">
    <property type="entry name" value="STROIDFINGER"/>
</dbReference>
<dbReference type="SUPFAM" id="SSF57716">
    <property type="entry name" value="Glucocorticoid receptor-like (DNA-binding domain)"/>
    <property type="match status" value="1"/>
</dbReference>
<dbReference type="InterPro" id="IPR000536">
    <property type="entry name" value="Nucl_hrmn_rcpt_lig-bd"/>
</dbReference>
<keyword evidence="7" id="KW-0804">Transcription</keyword>
<evidence type="ECO:0000256" key="7">
    <source>
        <dbReference type="ARBA" id="ARBA00023163"/>
    </source>
</evidence>
<dbReference type="GO" id="GO:0008270">
    <property type="term" value="F:zinc ion binding"/>
    <property type="evidence" value="ECO:0007669"/>
    <property type="project" value="UniProtKB-KW"/>
</dbReference>
<evidence type="ECO:0000313" key="14">
    <source>
        <dbReference type="Proteomes" id="UP000230750"/>
    </source>
</evidence>
<keyword evidence="8 13" id="KW-0675">Receptor</keyword>
<dbReference type="CDD" id="cd07166">
    <property type="entry name" value="NR_DBD_REV_ERB"/>
    <property type="match status" value="1"/>
</dbReference>
<dbReference type="SUPFAM" id="SSF48508">
    <property type="entry name" value="Nuclear receptor ligand-binding domain"/>
    <property type="match status" value="1"/>
</dbReference>
<evidence type="ECO:0000256" key="9">
    <source>
        <dbReference type="ARBA" id="ARBA00023242"/>
    </source>
</evidence>
<dbReference type="GO" id="GO:0045944">
    <property type="term" value="P:positive regulation of transcription by RNA polymerase II"/>
    <property type="evidence" value="ECO:0007669"/>
    <property type="project" value="TreeGrafter"/>
</dbReference>